<dbReference type="InterPro" id="IPR036890">
    <property type="entry name" value="HATPase_C_sf"/>
</dbReference>
<keyword evidence="14" id="KW-1185">Reference proteome</keyword>
<evidence type="ECO:0000256" key="9">
    <source>
        <dbReference type="SAM" id="Coils"/>
    </source>
</evidence>
<evidence type="ECO:0000256" key="6">
    <source>
        <dbReference type="ARBA" id="ARBA00022777"/>
    </source>
</evidence>
<keyword evidence="3" id="KW-0597">Phosphoprotein</keyword>
<keyword evidence="10" id="KW-1133">Transmembrane helix</keyword>
<evidence type="ECO:0000256" key="3">
    <source>
        <dbReference type="ARBA" id="ARBA00022553"/>
    </source>
</evidence>
<dbReference type="Pfam" id="PF07730">
    <property type="entry name" value="HisKA_3"/>
    <property type="match status" value="1"/>
</dbReference>
<organism evidence="13 14">
    <name type="scientific">Moheibacter stercoris</name>
    <dbReference type="NCBI Taxonomy" id="1628251"/>
    <lineage>
        <taxon>Bacteria</taxon>
        <taxon>Pseudomonadati</taxon>
        <taxon>Bacteroidota</taxon>
        <taxon>Flavobacteriia</taxon>
        <taxon>Flavobacteriales</taxon>
        <taxon>Weeksellaceae</taxon>
        <taxon>Moheibacter</taxon>
    </lineage>
</organism>
<dbReference type="SUPFAM" id="SSF81901">
    <property type="entry name" value="HCP-like"/>
    <property type="match status" value="1"/>
</dbReference>
<evidence type="ECO:0000256" key="1">
    <source>
        <dbReference type="ARBA" id="ARBA00000085"/>
    </source>
</evidence>
<keyword evidence="5" id="KW-0547">Nucleotide-binding</keyword>
<dbReference type="RefSeq" id="WP_354506534.1">
    <property type="nucleotide sequence ID" value="NZ_JBEPMO010000002.1"/>
</dbReference>
<keyword evidence="10" id="KW-0812">Transmembrane</keyword>
<name>A0ABV2LQL7_9FLAO</name>
<evidence type="ECO:0000256" key="10">
    <source>
        <dbReference type="SAM" id="Phobius"/>
    </source>
</evidence>
<dbReference type="InterPro" id="IPR050482">
    <property type="entry name" value="Sensor_HK_TwoCompSys"/>
</dbReference>
<feature type="chain" id="PRO_5047458272" description="histidine kinase" evidence="11">
    <location>
        <begin position="20"/>
        <end position="617"/>
    </location>
</feature>
<feature type="signal peptide" evidence="11">
    <location>
        <begin position="1"/>
        <end position="19"/>
    </location>
</feature>
<keyword evidence="7" id="KW-0067">ATP-binding</keyword>
<dbReference type="PANTHER" id="PTHR24421:SF10">
    <property type="entry name" value="NITRATE_NITRITE SENSOR PROTEIN NARQ"/>
    <property type="match status" value="1"/>
</dbReference>
<dbReference type="SMART" id="SM00387">
    <property type="entry name" value="HATPase_c"/>
    <property type="match status" value="1"/>
</dbReference>
<dbReference type="SMART" id="SM00028">
    <property type="entry name" value="TPR"/>
    <property type="match status" value="5"/>
</dbReference>
<dbReference type="InterPro" id="IPR003594">
    <property type="entry name" value="HATPase_dom"/>
</dbReference>
<evidence type="ECO:0000259" key="12">
    <source>
        <dbReference type="PROSITE" id="PS50109"/>
    </source>
</evidence>
<dbReference type="Gene3D" id="1.25.40.10">
    <property type="entry name" value="Tetratricopeptide repeat domain"/>
    <property type="match status" value="2"/>
</dbReference>
<keyword evidence="6 13" id="KW-0418">Kinase</keyword>
<keyword evidence="9" id="KW-0175">Coiled coil</keyword>
<dbReference type="InterPro" id="IPR019734">
    <property type="entry name" value="TPR_rpt"/>
</dbReference>
<feature type="transmembrane region" description="Helical" evidence="10">
    <location>
        <begin position="383"/>
        <end position="403"/>
    </location>
</feature>
<dbReference type="Gene3D" id="3.30.565.10">
    <property type="entry name" value="Histidine kinase-like ATPase, C-terminal domain"/>
    <property type="match status" value="1"/>
</dbReference>
<keyword evidence="11" id="KW-0732">Signal</keyword>
<dbReference type="Proteomes" id="UP001549146">
    <property type="component" value="Unassembled WGS sequence"/>
</dbReference>
<dbReference type="Pfam" id="PF02518">
    <property type="entry name" value="HATPase_c"/>
    <property type="match status" value="1"/>
</dbReference>
<gene>
    <name evidence="13" type="ORF">ABID46_000432</name>
</gene>
<evidence type="ECO:0000256" key="8">
    <source>
        <dbReference type="ARBA" id="ARBA00023012"/>
    </source>
</evidence>
<evidence type="ECO:0000256" key="4">
    <source>
        <dbReference type="ARBA" id="ARBA00022679"/>
    </source>
</evidence>
<dbReference type="PROSITE" id="PS50109">
    <property type="entry name" value="HIS_KIN"/>
    <property type="match status" value="1"/>
</dbReference>
<dbReference type="Gene3D" id="1.20.5.1930">
    <property type="match status" value="1"/>
</dbReference>
<dbReference type="InterPro" id="IPR005467">
    <property type="entry name" value="His_kinase_dom"/>
</dbReference>
<dbReference type="Pfam" id="PF13181">
    <property type="entry name" value="TPR_8"/>
    <property type="match status" value="1"/>
</dbReference>
<feature type="domain" description="Histidine kinase" evidence="12">
    <location>
        <begin position="438"/>
        <end position="617"/>
    </location>
</feature>
<evidence type="ECO:0000256" key="2">
    <source>
        <dbReference type="ARBA" id="ARBA00012438"/>
    </source>
</evidence>
<keyword evidence="4" id="KW-0808">Transferase</keyword>
<evidence type="ECO:0000256" key="7">
    <source>
        <dbReference type="ARBA" id="ARBA00022840"/>
    </source>
</evidence>
<keyword evidence="8" id="KW-0902">Two-component regulatory system</keyword>
<reference evidence="13 14" key="1">
    <citation type="submission" date="2024-06" db="EMBL/GenBank/DDBJ databases">
        <title>Genomic Encyclopedia of Type Strains, Phase IV (KMG-IV): sequencing the most valuable type-strain genomes for metagenomic binning, comparative biology and taxonomic classification.</title>
        <authorList>
            <person name="Goeker M."/>
        </authorList>
    </citation>
    <scope>NUCLEOTIDE SEQUENCE [LARGE SCALE GENOMIC DNA]</scope>
    <source>
        <strain evidence="13 14">DSM 29388</strain>
    </source>
</reference>
<dbReference type="GO" id="GO:0016301">
    <property type="term" value="F:kinase activity"/>
    <property type="evidence" value="ECO:0007669"/>
    <property type="project" value="UniProtKB-KW"/>
</dbReference>
<evidence type="ECO:0000256" key="11">
    <source>
        <dbReference type="SAM" id="SignalP"/>
    </source>
</evidence>
<dbReference type="SUPFAM" id="SSF48452">
    <property type="entry name" value="TPR-like"/>
    <property type="match status" value="1"/>
</dbReference>
<comment type="caution">
    <text evidence="13">The sequence shown here is derived from an EMBL/GenBank/DDBJ whole genome shotgun (WGS) entry which is preliminary data.</text>
</comment>
<evidence type="ECO:0000313" key="13">
    <source>
        <dbReference type="EMBL" id="MET3730873.1"/>
    </source>
</evidence>
<dbReference type="SUPFAM" id="SSF55874">
    <property type="entry name" value="ATPase domain of HSP90 chaperone/DNA topoisomerase II/histidine kinase"/>
    <property type="match status" value="1"/>
</dbReference>
<feature type="coiled-coil region" evidence="9">
    <location>
        <begin position="351"/>
        <end position="380"/>
    </location>
</feature>
<dbReference type="EMBL" id="JBEPMO010000002">
    <property type="protein sequence ID" value="MET3730873.1"/>
    <property type="molecule type" value="Genomic_DNA"/>
</dbReference>
<comment type="catalytic activity">
    <reaction evidence="1">
        <text>ATP + protein L-histidine = ADP + protein N-phospho-L-histidine.</text>
        <dbReference type="EC" id="2.7.13.3"/>
    </reaction>
</comment>
<dbReference type="EC" id="2.7.13.3" evidence="2"/>
<dbReference type="InterPro" id="IPR011990">
    <property type="entry name" value="TPR-like_helical_dom_sf"/>
</dbReference>
<proteinExistence type="predicted"/>
<dbReference type="CDD" id="cd16917">
    <property type="entry name" value="HATPase_UhpB-NarQ-NarX-like"/>
    <property type="match status" value="1"/>
</dbReference>
<sequence length="617" mass="71345">MKHYFTILLFLLLNSVVFSQNNLEDVTDPEILELVKKANECSQNRLDNCDKIYQEAINLGEKKKEPYVQYLYYVLARHKMQNGEQDDAMKIYDDQFPLIKDEMLKISFMNLRGNYFSLKNQKDEAIEMFLDIAKILENRKDYDKLIVNYFNTATQFSSIYNFEKHLEYLFKAYEALQKSSDKTLEVSLVAAIAEGYMSLKDFEESKNWAEKAISIPTDEKDIQNKKGRSKAYSMLAEYYARNNEFEKAIDYSDKSVQEIAFLKSDSSIADALFKKALIFYRKEDYKSSKDEMSKALEMFRTLNLTPKITQTLLFLGLACDKTGDYKEATTHLLEHIRLKDNSRLDQNIVIVNELTAKYENEKKEKQIAEQELEIQKKNNQRNIFIGTSVGLGLLALLIFGGFYQNKKINQQRITTLKAEQEAALLKSLMLGEEKERKRLAQELHDGIASNLVAVKLQIENNSDSDKLLNLVRDTHREIRQVAHNLMPIDFEKENIVKVVKTFCDDCSTEKQPIIFQSNVEQVNLNKDHAMVLYRVVQEFIQNAIKHSNAKQIDVMLMKNEDVLTVNIEDDGVGFNLEAEKKSKGLSGIIERFEKINGQINIDSSQRGTSVFLLLKTV</sequence>
<evidence type="ECO:0000313" key="14">
    <source>
        <dbReference type="Proteomes" id="UP001549146"/>
    </source>
</evidence>
<protein>
    <recommendedName>
        <fullName evidence="2">histidine kinase</fullName>
        <ecNumber evidence="2">2.7.13.3</ecNumber>
    </recommendedName>
</protein>
<dbReference type="InterPro" id="IPR011712">
    <property type="entry name" value="Sig_transdc_His_kin_sub3_dim/P"/>
</dbReference>
<accession>A0ABV2LQL7</accession>
<dbReference type="PANTHER" id="PTHR24421">
    <property type="entry name" value="NITRATE/NITRITE SENSOR PROTEIN NARX-RELATED"/>
    <property type="match status" value="1"/>
</dbReference>
<evidence type="ECO:0000256" key="5">
    <source>
        <dbReference type="ARBA" id="ARBA00022741"/>
    </source>
</evidence>
<keyword evidence="10" id="KW-0472">Membrane</keyword>